<reference evidence="6 7" key="1">
    <citation type="submission" date="2016-10" db="EMBL/GenBank/DDBJ databases">
        <authorList>
            <person name="de Groot N.N."/>
        </authorList>
    </citation>
    <scope>NUCLEOTIDE SEQUENCE [LARGE SCALE GENOMIC DNA]</scope>
    <source>
        <strain evidence="6 7">DSM 17794</strain>
    </source>
</reference>
<evidence type="ECO:0000256" key="1">
    <source>
        <dbReference type="ARBA" id="ARBA00004761"/>
    </source>
</evidence>
<evidence type="ECO:0000313" key="7">
    <source>
        <dbReference type="Proteomes" id="UP000199153"/>
    </source>
</evidence>
<comment type="pathway">
    <text evidence="1">Carbohydrate acid metabolism.</text>
</comment>
<keyword evidence="5" id="KW-0119">Carbohydrate metabolism</keyword>
<dbReference type="PANTHER" id="PTHR30246">
    <property type="entry name" value="2-KETO-3-DEOXY-6-PHOSPHOGLUCONATE ALDOLASE"/>
    <property type="match status" value="1"/>
</dbReference>
<keyword evidence="7" id="KW-1185">Reference proteome</keyword>
<dbReference type="CDD" id="cd00452">
    <property type="entry name" value="KDPG_aldolase"/>
    <property type="match status" value="1"/>
</dbReference>
<dbReference type="STRING" id="287099.SAMN05660413_03009"/>
<keyword evidence="4" id="KW-0456">Lyase</keyword>
<dbReference type="GO" id="GO:0016829">
    <property type="term" value="F:lyase activity"/>
    <property type="evidence" value="ECO:0007669"/>
    <property type="project" value="UniProtKB-KW"/>
</dbReference>
<evidence type="ECO:0000256" key="5">
    <source>
        <dbReference type="ARBA" id="ARBA00023277"/>
    </source>
</evidence>
<comment type="subunit">
    <text evidence="3">Homotrimer.</text>
</comment>
<gene>
    <name evidence="6" type="ORF">SAMN05660413_03009</name>
</gene>
<sequence>MLQGGLPDNKKKEKMAQYSRLEVASVMQQDGMVPLFFHSNVELGKKVLKACYDGGGRILEFTSRGDFAFEIFGELNKYALKDLPGMVLGVGSVTDAAAASLYMQLGANFIVTPVLREDIAIVCNRRKVLWSPGCGSLTEIARAEELGCEIVKLFPGGTYGPSFVKGIKGPQPWTSVMPTGGVSPTEDNLKGWFEAGVTCVGMGSKLISKDILENKDFDQLKKTVRETLSMIKTLRKK</sequence>
<dbReference type="Proteomes" id="UP000199153">
    <property type="component" value="Unassembled WGS sequence"/>
</dbReference>
<accession>A0A1I5CUE8</accession>
<evidence type="ECO:0000313" key="6">
    <source>
        <dbReference type="EMBL" id="SFN90271.1"/>
    </source>
</evidence>
<evidence type="ECO:0000256" key="2">
    <source>
        <dbReference type="ARBA" id="ARBA00006906"/>
    </source>
</evidence>
<protein>
    <submittedName>
        <fullName evidence="6">2-dehydro-3-deoxyphosphogluconate aldolase / (4S)-4-hydroxy-2-oxoglutarate aldolase</fullName>
    </submittedName>
</protein>
<dbReference type="NCBIfam" id="NF005499">
    <property type="entry name" value="PRK07114.1"/>
    <property type="match status" value="1"/>
</dbReference>
<dbReference type="InterPro" id="IPR000887">
    <property type="entry name" value="Aldlse_KDPG_KHG"/>
</dbReference>
<proteinExistence type="inferred from homology"/>
<dbReference type="AlphaFoldDB" id="A0A1I5CUE8"/>
<dbReference type="Pfam" id="PF01081">
    <property type="entry name" value="Aldolase"/>
    <property type="match status" value="1"/>
</dbReference>
<evidence type="ECO:0000256" key="4">
    <source>
        <dbReference type="ARBA" id="ARBA00023239"/>
    </source>
</evidence>
<dbReference type="SUPFAM" id="SSF51569">
    <property type="entry name" value="Aldolase"/>
    <property type="match status" value="1"/>
</dbReference>
<dbReference type="Gene3D" id="3.20.20.70">
    <property type="entry name" value="Aldolase class I"/>
    <property type="match status" value="1"/>
</dbReference>
<comment type="similarity">
    <text evidence="2">Belongs to the KHG/KDPG aldolase family.</text>
</comment>
<dbReference type="PANTHER" id="PTHR30246:SF1">
    <property type="entry name" value="2-DEHYDRO-3-DEOXY-6-PHOSPHOGALACTONATE ALDOLASE-RELATED"/>
    <property type="match status" value="1"/>
</dbReference>
<evidence type="ECO:0000256" key="3">
    <source>
        <dbReference type="ARBA" id="ARBA00011233"/>
    </source>
</evidence>
<organism evidence="6 7">
    <name type="scientific">Salegentibacter flavus</name>
    <dbReference type="NCBI Taxonomy" id="287099"/>
    <lineage>
        <taxon>Bacteria</taxon>
        <taxon>Pseudomonadati</taxon>
        <taxon>Bacteroidota</taxon>
        <taxon>Flavobacteriia</taxon>
        <taxon>Flavobacteriales</taxon>
        <taxon>Flavobacteriaceae</taxon>
        <taxon>Salegentibacter</taxon>
    </lineage>
</organism>
<dbReference type="InterPro" id="IPR013785">
    <property type="entry name" value="Aldolase_TIM"/>
</dbReference>
<name>A0A1I5CUE8_9FLAO</name>
<dbReference type="EMBL" id="FOVL01000024">
    <property type="protein sequence ID" value="SFN90271.1"/>
    <property type="molecule type" value="Genomic_DNA"/>
</dbReference>